<evidence type="ECO:0000256" key="1">
    <source>
        <dbReference type="ARBA" id="ARBA00004651"/>
    </source>
</evidence>
<feature type="domain" description="ABC transmembrane type-2" evidence="9">
    <location>
        <begin position="128"/>
        <end position="353"/>
    </location>
</feature>
<keyword evidence="11" id="KW-1185">Reference proteome</keyword>
<dbReference type="PANTHER" id="PTHR30294">
    <property type="entry name" value="MEMBRANE COMPONENT OF ABC TRANSPORTER YHHJ-RELATED"/>
    <property type="match status" value="1"/>
</dbReference>
<dbReference type="Proteomes" id="UP000617402">
    <property type="component" value="Unassembled WGS sequence"/>
</dbReference>
<dbReference type="EMBL" id="JACVHF010000001">
    <property type="protein sequence ID" value="MBC9782904.1"/>
    <property type="molecule type" value="Genomic_DNA"/>
</dbReference>
<dbReference type="InterPro" id="IPR047817">
    <property type="entry name" value="ABC2_TM_bact-type"/>
</dbReference>
<comment type="subcellular location">
    <subcellularLocation>
        <location evidence="1">Cell membrane</location>
        <topology evidence="1">Multi-pass membrane protein</topology>
    </subcellularLocation>
</comment>
<comment type="caution">
    <text evidence="10">The sequence shown here is derived from an EMBL/GenBank/DDBJ whole genome shotgun (WGS) entry which is preliminary data.</text>
</comment>
<feature type="transmembrane region" description="Helical" evidence="8">
    <location>
        <begin position="270"/>
        <end position="290"/>
    </location>
</feature>
<evidence type="ECO:0000256" key="8">
    <source>
        <dbReference type="SAM" id="Phobius"/>
    </source>
</evidence>
<evidence type="ECO:0000256" key="6">
    <source>
        <dbReference type="ARBA" id="ARBA00022989"/>
    </source>
</evidence>
<dbReference type="InterPro" id="IPR013525">
    <property type="entry name" value="ABC2_TM"/>
</dbReference>
<feature type="transmembrane region" description="Helical" evidence="8">
    <location>
        <begin position="210"/>
        <end position="233"/>
    </location>
</feature>
<proteinExistence type="inferred from homology"/>
<dbReference type="PROSITE" id="PS51012">
    <property type="entry name" value="ABC_TM2"/>
    <property type="match status" value="1"/>
</dbReference>
<keyword evidence="5 8" id="KW-0812">Transmembrane</keyword>
<dbReference type="Pfam" id="PF12698">
    <property type="entry name" value="ABC2_membrane_3"/>
    <property type="match status" value="1"/>
</dbReference>
<gene>
    <name evidence="10" type="ORF">H1S01_00080</name>
</gene>
<evidence type="ECO:0000256" key="3">
    <source>
        <dbReference type="ARBA" id="ARBA00022448"/>
    </source>
</evidence>
<evidence type="ECO:0000259" key="9">
    <source>
        <dbReference type="PROSITE" id="PS51012"/>
    </source>
</evidence>
<keyword evidence="7 8" id="KW-0472">Membrane</keyword>
<evidence type="ECO:0000256" key="4">
    <source>
        <dbReference type="ARBA" id="ARBA00022475"/>
    </source>
</evidence>
<protein>
    <submittedName>
        <fullName evidence="10">ABC transporter permease</fullName>
    </submittedName>
</protein>
<evidence type="ECO:0000256" key="5">
    <source>
        <dbReference type="ARBA" id="ARBA00022692"/>
    </source>
</evidence>
<dbReference type="Gene3D" id="3.40.1710.10">
    <property type="entry name" value="abc type-2 transporter like domain"/>
    <property type="match status" value="1"/>
</dbReference>
<accession>A0ABR7SZ56</accession>
<feature type="transmembrane region" description="Helical" evidence="8">
    <location>
        <begin position="297"/>
        <end position="320"/>
    </location>
</feature>
<feature type="transmembrane region" description="Helical" evidence="8">
    <location>
        <begin position="240"/>
        <end position="264"/>
    </location>
</feature>
<keyword evidence="3" id="KW-0813">Transport</keyword>
<dbReference type="InterPro" id="IPR051449">
    <property type="entry name" value="ABC-2_transporter_component"/>
</dbReference>
<name>A0ABR7SZ56_HELCL</name>
<keyword evidence="6 8" id="KW-1133">Transmembrane helix</keyword>
<organism evidence="10 11">
    <name type="scientific">Heliobacterium chlorum</name>
    <dbReference type="NCBI Taxonomy" id="2698"/>
    <lineage>
        <taxon>Bacteria</taxon>
        <taxon>Bacillati</taxon>
        <taxon>Bacillota</taxon>
        <taxon>Clostridia</taxon>
        <taxon>Eubacteriales</taxon>
        <taxon>Heliobacteriaceae</taxon>
        <taxon>Heliobacterium</taxon>
    </lineage>
</organism>
<keyword evidence="4" id="KW-1003">Cell membrane</keyword>
<comment type="similarity">
    <text evidence="2">Belongs to the ABC-2 integral membrane protein family.</text>
</comment>
<evidence type="ECO:0000256" key="7">
    <source>
        <dbReference type="ARBA" id="ARBA00023136"/>
    </source>
</evidence>
<evidence type="ECO:0000313" key="10">
    <source>
        <dbReference type="EMBL" id="MBC9782904.1"/>
    </source>
</evidence>
<sequence length="355" mass="39384">MSLAMAVGIPLFMLFLFGYGINTDIRHLPTIVWDQSFSEESQNVIQCFINSSYFSIQGHAQSYDDVRKALATGRSRLAIVIPPDYSLRLQNGQRASIEVFIDGSEPQSTQQAMHVAREVVHSQGASLLGRKLGKEVSLDEVLPLEAEVGVWYNPELKTHLFTIPALIGLIMQNVTMTLTAFALVREKERGTMEQLICTPVRPAELILGKLIPYVVVGMITFALVLAAGTFCFAVPVRGSLSLLVSLAFLFILTSMSIGMLMSTFSENQLQAMQLAFAFILPSILLSGFVFPRETMPLFIRILGNFIPLTDFLVILRGIFLKEVGIDYLYEEVLTLAGFTALLFALALLRFQKRAC</sequence>
<feature type="transmembrane region" description="Helical" evidence="8">
    <location>
        <begin position="332"/>
        <end position="350"/>
    </location>
</feature>
<reference evidence="10 11" key="1">
    <citation type="submission" date="2020-07" db="EMBL/GenBank/DDBJ databases">
        <title>Draft whole-genome sequence of Heliobacterium chlorum DSM 3682, type strain.</title>
        <authorList>
            <person name="Kyndt J.A."/>
            <person name="Meyer T.E."/>
            <person name="Imhoff J.F."/>
        </authorList>
    </citation>
    <scope>NUCLEOTIDE SEQUENCE [LARGE SCALE GENOMIC DNA]</scope>
    <source>
        <strain evidence="10 11">DSM 3682</strain>
    </source>
</reference>
<evidence type="ECO:0000313" key="11">
    <source>
        <dbReference type="Proteomes" id="UP000617402"/>
    </source>
</evidence>
<evidence type="ECO:0000256" key="2">
    <source>
        <dbReference type="ARBA" id="ARBA00007783"/>
    </source>
</evidence>
<dbReference type="PANTHER" id="PTHR30294:SF29">
    <property type="entry name" value="MULTIDRUG ABC TRANSPORTER PERMEASE YBHS-RELATED"/>
    <property type="match status" value="1"/>
</dbReference>